<sequence>MEVQTMAGPRSVTFPSGEEVPALGQGTWYLGDDPRRRSDEIAALLVGLDLGMTVIDTAEMYGDGAAEELVGEAFAGRRDEVFIVDKVLPHHATGAGTVQACRQSLRRLGTDRIDLYLLHWRGPVPLAETIAGFTDLLDAGAIRSWGVSNLDRDEMAELHGLSGGEAVATDQILYNLTRRGPEYDLLPWCAEHGVPVMAYSPIEQGRLLGDPALGEVARRHGATPAQIALAWALRRPGTIAIPRSGNPEHVRENAAARDITLTGDDLAILDAAFPPPRRPQPLDVL</sequence>
<proteinExistence type="predicted"/>
<dbReference type="PANTHER" id="PTHR43638">
    <property type="entry name" value="OXIDOREDUCTASE, ALDO/KETO REDUCTASE FAMILY PROTEIN"/>
    <property type="match status" value="1"/>
</dbReference>
<keyword evidence="3" id="KW-1185">Reference proteome</keyword>
<dbReference type="InterPro" id="IPR036812">
    <property type="entry name" value="NAD(P)_OxRdtase_dom_sf"/>
</dbReference>
<dbReference type="PRINTS" id="PR00069">
    <property type="entry name" value="ALDKETRDTASE"/>
</dbReference>
<comment type="caution">
    <text evidence="2">The sequence shown here is derived from an EMBL/GenBank/DDBJ whole genome shotgun (WGS) entry which is preliminary data.</text>
</comment>
<accession>A0ABW4EPD4</accession>
<dbReference type="EMBL" id="JBHUCO010000008">
    <property type="protein sequence ID" value="MFD1517288.1"/>
    <property type="molecule type" value="Genomic_DNA"/>
</dbReference>
<dbReference type="CDD" id="cd19138">
    <property type="entry name" value="AKR_YeaE"/>
    <property type="match status" value="1"/>
</dbReference>
<dbReference type="Proteomes" id="UP001597114">
    <property type="component" value="Unassembled WGS sequence"/>
</dbReference>
<reference evidence="3" key="1">
    <citation type="journal article" date="2019" name="Int. J. Syst. Evol. Microbiol.">
        <title>The Global Catalogue of Microorganisms (GCM) 10K type strain sequencing project: providing services to taxonomists for standard genome sequencing and annotation.</title>
        <authorList>
            <consortium name="The Broad Institute Genomics Platform"/>
            <consortium name="The Broad Institute Genome Sequencing Center for Infectious Disease"/>
            <person name="Wu L."/>
            <person name="Ma J."/>
        </authorList>
    </citation>
    <scope>NUCLEOTIDE SEQUENCE [LARGE SCALE GENOMIC DNA]</scope>
    <source>
        <strain evidence="3">CCM 7043</strain>
    </source>
</reference>
<dbReference type="RefSeq" id="WP_344722787.1">
    <property type="nucleotide sequence ID" value="NZ_BAAAUS010000013.1"/>
</dbReference>
<dbReference type="SUPFAM" id="SSF51430">
    <property type="entry name" value="NAD(P)-linked oxidoreductase"/>
    <property type="match status" value="1"/>
</dbReference>
<dbReference type="PANTHER" id="PTHR43638:SF3">
    <property type="entry name" value="ALDEHYDE REDUCTASE"/>
    <property type="match status" value="1"/>
</dbReference>
<evidence type="ECO:0000313" key="3">
    <source>
        <dbReference type="Proteomes" id="UP001597114"/>
    </source>
</evidence>
<dbReference type="InterPro" id="IPR020471">
    <property type="entry name" value="AKR"/>
</dbReference>
<dbReference type="Pfam" id="PF00248">
    <property type="entry name" value="Aldo_ket_red"/>
    <property type="match status" value="1"/>
</dbReference>
<evidence type="ECO:0000259" key="1">
    <source>
        <dbReference type="Pfam" id="PF00248"/>
    </source>
</evidence>
<organism evidence="2 3">
    <name type="scientific">Pseudonocardia yunnanensis</name>
    <dbReference type="NCBI Taxonomy" id="58107"/>
    <lineage>
        <taxon>Bacteria</taxon>
        <taxon>Bacillati</taxon>
        <taxon>Actinomycetota</taxon>
        <taxon>Actinomycetes</taxon>
        <taxon>Pseudonocardiales</taxon>
        <taxon>Pseudonocardiaceae</taxon>
        <taxon>Pseudonocardia</taxon>
    </lineage>
</organism>
<gene>
    <name evidence="2" type="ORF">ACFSJD_07315</name>
</gene>
<protein>
    <submittedName>
        <fullName evidence="2">Aldo/keto reductase</fullName>
    </submittedName>
</protein>
<evidence type="ECO:0000313" key="2">
    <source>
        <dbReference type="EMBL" id="MFD1517288.1"/>
    </source>
</evidence>
<name>A0ABW4EPD4_9PSEU</name>
<dbReference type="InterPro" id="IPR023210">
    <property type="entry name" value="NADP_OxRdtase_dom"/>
</dbReference>
<dbReference type="Gene3D" id="3.20.20.100">
    <property type="entry name" value="NADP-dependent oxidoreductase domain"/>
    <property type="match status" value="1"/>
</dbReference>
<feature type="domain" description="NADP-dependent oxidoreductase" evidence="1">
    <location>
        <begin position="23"/>
        <end position="271"/>
    </location>
</feature>